<reference evidence="1 2" key="1">
    <citation type="submission" date="2016-11" db="EMBL/GenBank/DDBJ databases">
        <title>Complete genome sequence of thermophilic cyanobacteria strain Synechococcus sp. PCC6715.</title>
        <authorList>
            <person name="Tang J."/>
            <person name="Daroch M."/>
            <person name="Liang Y."/>
            <person name="Jiang D."/>
            <person name="Shah M."/>
        </authorList>
    </citation>
    <scope>NUCLEOTIDE SEQUENCE [LARGE SCALE GENOMIC DNA]</scope>
    <source>
        <strain evidence="1 2">PCC 6715</strain>
    </source>
</reference>
<keyword evidence="2" id="KW-1185">Reference proteome</keyword>
<dbReference type="OrthoDB" id="560556at2"/>
<dbReference type="AlphaFoldDB" id="A0A2D2Q0U5"/>
<dbReference type="EMBL" id="CP018092">
    <property type="protein sequence ID" value="ATS18106.1"/>
    <property type="molecule type" value="Genomic_DNA"/>
</dbReference>
<dbReference type="KEGG" id="slw:BRW62_04360"/>
<sequence>MDSPSSLLKYSYKSALAWCQENGWTDLFVEQYQYWAFPPGGVMPLPLPSQALHLIELPTVTSPQQRCLQTLSLAIALVATGMSCWFQSLMPLLVGFSACALLIAAQDA</sequence>
<protein>
    <submittedName>
        <fullName evidence="1">Uncharacterized protein</fullName>
    </submittedName>
</protein>
<name>A0A2D2Q0U5_PARLV</name>
<organism evidence="1 2">
    <name type="scientific">Parathermosynechococcus lividus PCC 6715</name>
    <dbReference type="NCBI Taxonomy" id="1917166"/>
    <lineage>
        <taxon>Bacteria</taxon>
        <taxon>Bacillati</taxon>
        <taxon>Cyanobacteriota</taxon>
        <taxon>Cyanophyceae</taxon>
        <taxon>Acaryochloridales</taxon>
        <taxon>Thermosynechococcaceae</taxon>
        <taxon>Parathermosynechococcus</taxon>
    </lineage>
</organism>
<accession>A0A2D2Q0U5</accession>
<evidence type="ECO:0000313" key="2">
    <source>
        <dbReference type="Proteomes" id="UP000231057"/>
    </source>
</evidence>
<dbReference type="Proteomes" id="UP000231057">
    <property type="component" value="Chromosome"/>
</dbReference>
<proteinExistence type="predicted"/>
<evidence type="ECO:0000313" key="1">
    <source>
        <dbReference type="EMBL" id="ATS18106.1"/>
    </source>
</evidence>
<gene>
    <name evidence="1" type="ORF">BRW62_04360</name>
</gene>
<reference evidence="2" key="2">
    <citation type="journal article" date="2022" name="Front. Microbiol.">
        <title>Comparative Genomic Analysis Revealed Distinct Molecular Components and Organization of CO2-Concentrating Mechanism in Thermophilic Cyanobacteria.</title>
        <authorList>
            <person name="Tang J."/>
            <person name="Zhou H."/>
            <person name="Yao D."/>
            <person name="Riaz S."/>
            <person name="You D."/>
            <person name="Klepacz-Smolka A."/>
            <person name="Daroch M."/>
        </authorList>
    </citation>
    <scope>NUCLEOTIDE SEQUENCE [LARGE SCALE GENOMIC DNA]</scope>
    <source>
        <strain evidence="2">PCC 6715</strain>
    </source>
</reference>